<feature type="region of interest" description="Disordered" evidence="4">
    <location>
        <begin position="376"/>
        <end position="411"/>
    </location>
</feature>
<dbReference type="PANTHER" id="PTHR43248">
    <property type="entry name" value="2-SUCCINYL-6-HYDROXY-2,4-CYCLOHEXADIENE-1-CARBOXYLATE SYNTHASE"/>
    <property type="match status" value="1"/>
</dbReference>
<evidence type="ECO:0000256" key="1">
    <source>
        <dbReference type="ARBA" id="ARBA00010088"/>
    </source>
</evidence>
<evidence type="ECO:0000256" key="2">
    <source>
        <dbReference type="ARBA" id="ARBA00022729"/>
    </source>
</evidence>
<feature type="domain" description="AB hydrolase-1" evidence="5">
    <location>
        <begin position="141"/>
        <end position="264"/>
    </location>
</feature>
<dbReference type="InterPro" id="IPR013595">
    <property type="entry name" value="Pept_S33_TAP-like_C"/>
</dbReference>
<comment type="similarity">
    <text evidence="1">Belongs to the peptidase S33 family.</text>
</comment>
<dbReference type="InterPro" id="IPR051601">
    <property type="entry name" value="Serine_prot/Carboxylest_S33"/>
</dbReference>
<protein>
    <submittedName>
        <fullName evidence="7">Alpha/beta hydrolase fold</fullName>
    </submittedName>
</protein>
<keyword evidence="8" id="KW-1185">Reference proteome</keyword>
<gene>
    <name evidence="7" type="ORF">LX15_004891</name>
</gene>
<comment type="caution">
    <text evidence="7">The sequence shown here is derived from an EMBL/GenBank/DDBJ whole genome shotgun (WGS) entry which is preliminary data.</text>
</comment>
<dbReference type="Proteomes" id="UP001205311">
    <property type="component" value="Unassembled WGS sequence"/>
</dbReference>
<evidence type="ECO:0000313" key="7">
    <source>
        <dbReference type="EMBL" id="MCP2261170.1"/>
    </source>
</evidence>
<keyword evidence="2" id="KW-0732">Signal</keyword>
<dbReference type="RefSeq" id="WP_308213514.1">
    <property type="nucleotide sequence ID" value="NZ_JAMTCP010000037.1"/>
</dbReference>
<dbReference type="InterPro" id="IPR029058">
    <property type="entry name" value="AB_hydrolase_fold"/>
</dbReference>
<dbReference type="Pfam" id="PF00561">
    <property type="entry name" value="Abhydrolase_1"/>
    <property type="match status" value="1"/>
</dbReference>
<dbReference type="Gene3D" id="3.40.50.1820">
    <property type="entry name" value="alpha/beta hydrolase"/>
    <property type="match status" value="1"/>
</dbReference>
<sequence length="559" mass="60497">MPLPSFPSPGRRRASRRVTALVVAVGCALGLHTGVVAGGPEAVAAMNATQDATDVLADAVPHPTLSWTDCGDGFQCATAAVPLDYRDPRRDHVELSVIRLPASDPSRRIGSLFVNFGGPGASGVDRLRERARWPWLFSEELRARFDLVSWDPRAIGRSTAVRCFATAAEQRAFFASFPEMPGDPSGEPAFYARSRELVERCQRRAGHLLPHMSTVNTARDLDLLRRAVGDTRLTYHGISYGTHLGAVYANLFPSRVRAMVFDGSMDFRGNATGRGADGRAKPVDARQDVATAIAETFEEFLRECVAAGPRCAFSSGDVHAKWRALVDRARRAPITVPNPDGSTSTYTYSALINLAADLSAPSDWPGIATTLQRLHEAPDQPAATPSPAVTNGEDGEDGEDDKGRDGGEPYLTNRTEAFHAIQCADSLVPRDQATYSRLAVTEDARVPFFGRIGVFDMMGCAFWPRDAVRPHTGPWNRWTANPILVINSRFDPATPLKGARDGLRDLARARLLVVEGAGHSTMLVPSTCAERAKRDYLVSGALPPPGTTCGVDRRPFDPA</sequence>
<dbReference type="PANTHER" id="PTHR43248:SF29">
    <property type="entry name" value="TRIPEPTIDYL AMINOPEPTIDASE"/>
    <property type="match status" value="1"/>
</dbReference>
<organism evidence="7 8">
    <name type="scientific">Streptoalloteichus tenebrarius (strain ATCC 17920 / DSM 40477 / JCM 4838 / CBS 697.72 / NBRC 16177 / NCIMB 11028 / NRRL B-12390 / A12253. 1 / ISP 5477)</name>
    <name type="common">Streptomyces tenebrarius</name>
    <dbReference type="NCBI Taxonomy" id="1933"/>
    <lineage>
        <taxon>Bacteria</taxon>
        <taxon>Bacillati</taxon>
        <taxon>Actinomycetota</taxon>
        <taxon>Actinomycetes</taxon>
        <taxon>Pseudonocardiales</taxon>
        <taxon>Pseudonocardiaceae</taxon>
        <taxon>Streptoalloteichus</taxon>
    </lineage>
</organism>
<feature type="domain" description="Peptidase S33 tripeptidyl aminopeptidase-like C-terminal" evidence="6">
    <location>
        <begin position="447"/>
        <end position="549"/>
    </location>
</feature>
<name>A0ABT1I0N0_STRSD</name>
<evidence type="ECO:0000256" key="4">
    <source>
        <dbReference type="SAM" id="MobiDB-lite"/>
    </source>
</evidence>
<keyword evidence="3 7" id="KW-0378">Hydrolase</keyword>
<accession>A0ABT1I0N0</accession>
<proteinExistence type="inferred from homology"/>
<evidence type="ECO:0000313" key="8">
    <source>
        <dbReference type="Proteomes" id="UP001205311"/>
    </source>
</evidence>
<evidence type="ECO:0000259" key="5">
    <source>
        <dbReference type="Pfam" id="PF00561"/>
    </source>
</evidence>
<dbReference type="EMBL" id="JAMTCP010000037">
    <property type="protein sequence ID" value="MCP2261170.1"/>
    <property type="molecule type" value="Genomic_DNA"/>
</dbReference>
<dbReference type="Pfam" id="PF08386">
    <property type="entry name" value="Abhydrolase_4"/>
    <property type="match status" value="1"/>
</dbReference>
<reference evidence="7 8" key="1">
    <citation type="submission" date="2022-06" db="EMBL/GenBank/DDBJ databases">
        <title>Genomic Encyclopedia of Archaeal and Bacterial Type Strains, Phase II (KMG-II): from individual species to whole genera.</title>
        <authorList>
            <person name="Goeker M."/>
        </authorList>
    </citation>
    <scope>NUCLEOTIDE SEQUENCE [LARGE SCALE GENOMIC DNA]</scope>
    <source>
        <strain evidence="7 8">DSM 40477</strain>
    </source>
</reference>
<dbReference type="InterPro" id="IPR000073">
    <property type="entry name" value="AB_hydrolase_1"/>
</dbReference>
<evidence type="ECO:0000259" key="6">
    <source>
        <dbReference type="Pfam" id="PF08386"/>
    </source>
</evidence>
<dbReference type="GO" id="GO:0016787">
    <property type="term" value="F:hydrolase activity"/>
    <property type="evidence" value="ECO:0007669"/>
    <property type="project" value="UniProtKB-KW"/>
</dbReference>
<dbReference type="SUPFAM" id="SSF53474">
    <property type="entry name" value="alpha/beta-Hydrolases"/>
    <property type="match status" value="1"/>
</dbReference>
<evidence type="ECO:0000256" key="3">
    <source>
        <dbReference type="ARBA" id="ARBA00022801"/>
    </source>
</evidence>